<evidence type="ECO:0000256" key="4">
    <source>
        <dbReference type="ARBA" id="ARBA00022475"/>
    </source>
</evidence>
<comment type="subcellular location">
    <subcellularLocation>
        <location evidence="1">Cell inner membrane</location>
        <topology evidence="1">Single-pass membrane protein</topology>
        <orientation evidence="1">Periplasmic side</orientation>
    </subcellularLocation>
</comment>
<keyword evidence="3" id="KW-0813">Transport</keyword>
<dbReference type="PROSITE" id="PS52015">
    <property type="entry name" value="TONB_CTD"/>
    <property type="match status" value="1"/>
</dbReference>
<evidence type="ECO:0000256" key="9">
    <source>
        <dbReference type="ARBA" id="ARBA00023136"/>
    </source>
</evidence>
<gene>
    <name evidence="12" type="ORF">DWY53_06455</name>
</gene>
<protein>
    <submittedName>
        <fullName evidence="12">Energy transducer TonB</fullName>
    </submittedName>
</protein>
<evidence type="ECO:0000256" key="6">
    <source>
        <dbReference type="ARBA" id="ARBA00022692"/>
    </source>
</evidence>
<dbReference type="SUPFAM" id="SSF74653">
    <property type="entry name" value="TolA/TonB C-terminal domain"/>
    <property type="match status" value="1"/>
</dbReference>
<dbReference type="GO" id="GO:0055085">
    <property type="term" value="P:transmembrane transport"/>
    <property type="evidence" value="ECO:0007669"/>
    <property type="project" value="InterPro"/>
</dbReference>
<proteinExistence type="inferred from homology"/>
<feature type="region of interest" description="Disordered" evidence="10">
    <location>
        <begin position="147"/>
        <end position="202"/>
    </location>
</feature>
<dbReference type="Pfam" id="PF03544">
    <property type="entry name" value="TonB_C"/>
    <property type="match status" value="1"/>
</dbReference>
<feature type="compositionally biased region" description="Low complexity" evidence="10">
    <location>
        <begin position="169"/>
        <end position="180"/>
    </location>
</feature>
<dbReference type="GO" id="GO:0098797">
    <property type="term" value="C:plasma membrane protein complex"/>
    <property type="evidence" value="ECO:0007669"/>
    <property type="project" value="TreeGrafter"/>
</dbReference>
<evidence type="ECO:0000313" key="13">
    <source>
        <dbReference type="Proteomes" id="UP000266497"/>
    </source>
</evidence>
<keyword evidence="7" id="KW-0653">Protein transport</keyword>
<feature type="domain" description="TonB C-terminal" evidence="11">
    <location>
        <begin position="199"/>
        <end position="288"/>
    </location>
</feature>
<keyword evidence="6" id="KW-0812">Transmembrane</keyword>
<dbReference type="InterPro" id="IPR006260">
    <property type="entry name" value="TonB/TolA_C"/>
</dbReference>
<keyword evidence="8" id="KW-1133">Transmembrane helix</keyword>
<sequence length="288" mass="32041">MKRLSIFLCLITLAVVFMGHKVLAQTSFSIPPKSYPVNVPFKCDAGVDRYWHVTSIICTGQANGGYKFQIKGMAQKTSRSQPIDLFYLMPGNRIKTAGTYYFPRIEEGKPFSFEVVSAFSGYAPAQFNGFFISSEVLQRLLQQELREPKEAGKNASERRFGMPKATSNEEPQQKPVQPKVSPNKIYKSSEVDQKPEYPGGAGALQSDIARSIRYPMVCKQQKIQGNVLVSFIVEKDGSVSDVTAVKKVHANLNTEAIRVVKSLKKWTPGTKDGQPVRVQSAVYVTFSL</sequence>
<dbReference type="InterPro" id="IPR037682">
    <property type="entry name" value="TonB_C"/>
</dbReference>
<dbReference type="RefSeq" id="WP_117892633.1">
    <property type="nucleotide sequence ID" value="NZ_JACBPT010000030.1"/>
</dbReference>
<dbReference type="GO" id="GO:0031992">
    <property type="term" value="F:energy transducer activity"/>
    <property type="evidence" value="ECO:0007669"/>
    <property type="project" value="TreeGrafter"/>
</dbReference>
<dbReference type="Gene3D" id="3.30.1150.10">
    <property type="match status" value="1"/>
</dbReference>
<evidence type="ECO:0000259" key="11">
    <source>
        <dbReference type="PROSITE" id="PS52015"/>
    </source>
</evidence>
<feature type="compositionally biased region" description="Basic and acidic residues" evidence="10">
    <location>
        <begin position="147"/>
        <end position="160"/>
    </location>
</feature>
<dbReference type="NCBIfam" id="TIGR01352">
    <property type="entry name" value="tonB_Cterm"/>
    <property type="match status" value="1"/>
</dbReference>
<keyword evidence="5" id="KW-0997">Cell inner membrane</keyword>
<evidence type="ECO:0000256" key="2">
    <source>
        <dbReference type="ARBA" id="ARBA00006555"/>
    </source>
</evidence>
<evidence type="ECO:0000256" key="7">
    <source>
        <dbReference type="ARBA" id="ARBA00022927"/>
    </source>
</evidence>
<keyword evidence="9" id="KW-0472">Membrane</keyword>
<evidence type="ECO:0000256" key="5">
    <source>
        <dbReference type="ARBA" id="ARBA00022519"/>
    </source>
</evidence>
<dbReference type="PANTHER" id="PTHR33446:SF2">
    <property type="entry name" value="PROTEIN TONB"/>
    <property type="match status" value="1"/>
</dbReference>
<comment type="caution">
    <text evidence="12">The sequence shown here is derived from an EMBL/GenBank/DDBJ whole genome shotgun (WGS) entry which is preliminary data.</text>
</comment>
<name>A0A395UQ46_PHOVU</name>
<organism evidence="12 13">
    <name type="scientific">Phocaeicola vulgatus</name>
    <name type="common">Bacteroides vulgatus</name>
    <dbReference type="NCBI Taxonomy" id="821"/>
    <lineage>
        <taxon>Bacteria</taxon>
        <taxon>Pseudomonadati</taxon>
        <taxon>Bacteroidota</taxon>
        <taxon>Bacteroidia</taxon>
        <taxon>Bacteroidales</taxon>
        <taxon>Bacteroidaceae</taxon>
        <taxon>Phocaeicola</taxon>
    </lineage>
</organism>
<dbReference type="PANTHER" id="PTHR33446">
    <property type="entry name" value="PROTEIN TONB-RELATED"/>
    <property type="match status" value="1"/>
</dbReference>
<dbReference type="InterPro" id="IPR051045">
    <property type="entry name" value="TonB-dependent_transducer"/>
</dbReference>
<evidence type="ECO:0000256" key="8">
    <source>
        <dbReference type="ARBA" id="ARBA00022989"/>
    </source>
</evidence>
<dbReference type="Proteomes" id="UP000266497">
    <property type="component" value="Unassembled WGS sequence"/>
</dbReference>
<dbReference type="AlphaFoldDB" id="A0A395UQ46"/>
<evidence type="ECO:0000256" key="1">
    <source>
        <dbReference type="ARBA" id="ARBA00004383"/>
    </source>
</evidence>
<evidence type="ECO:0000256" key="3">
    <source>
        <dbReference type="ARBA" id="ARBA00022448"/>
    </source>
</evidence>
<evidence type="ECO:0000313" key="12">
    <source>
        <dbReference type="EMBL" id="RGR41543.1"/>
    </source>
</evidence>
<dbReference type="EMBL" id="QRUD01000014">
    <property type="protein sequence ID" value="RGR41543.1"/>
    <property type="molecule type" value="Genomic_DNA"/>
</dbReference>
<accession>A0A395UQ46</accession>
<reference evidence="12 13" key="1">
    <citation type="submission" date="2018-08" db="EMBL/GenBank/DDBJ databases">
        <title>A genome reference for cultivated species of the human gut microbiota.</title>
        <authorList>
            <person name="Zou Y."/>
            <person name="Xue W."/>
            <person name="Luo G."/>
        </authorList>
    </citation>
    <scope>NUCLEOTIDE SEQUENCE [LARGE SCALE GENOMIC DNA]</scope>
    <source>
        <strain evidence="12 13">AF25-30LB</strain>
    </source>
</reference>
<comment type="similarity">
    <text evidence="2">Belongs to the TonB family.</text>
</comment>
<dbReference type="GO" id="GO:0015031">
    <property type="term" value="P:protein transport"/>
    <property type="evidence" value="ECO:0007669"/>
    <property type="project" value="UniProtKB-KW"/>
</dbReference>
<keyword evidence="4" id="KW-1003">Cell membrane</keyword>
<evidence type="ECO:0000256" key="10">
    <source>
        <dbReference type="SAM" id="MobiDB-lite"/>
    </source>
</evidence>